<dbReference type="InterPro" id="IPR051156">
    <property type="entry name" value="Mito/Outer_Membr_Metalloprot"/>
</dbReference>
<dbReference type="GO" id="GO:0046872">
    <property type="term" value="F:metal ion binding"/>
    <property type="evidence" value="ECO:0007669"/>
    <property type="project" value="UniProtKB-KW"/>
</dbReference>
<evidence type="ECO:0000313" key="10">
    <source>
        <dbReference type="Proteomes" id="UP000238157"/>
    </source>
</evidence>
<evidence type="ECO:0000256" key="4">
    <source>
        <dbReference type="ARBA" id="ARBA00022833"/>
    </source>
</evidence>
<keyword evidence="5 6" id="KW-0482">Metalloprotease</keyword>
<dbReference type="Proteomes" id="UP000238157">
    <property type="component" value="Unassembled WGS sequence"/>
</dbReference>
<keyword evidence="10" id="KW-1185">Reference proteome</keyword>
<dbReference type="GO" id="GO:0016020">
    <property type="term" value="C:membrane"/>
    <property type="evidence" value="ECO:0007669"/>
    <property type="project" value="TreeGrafter"/>
</dbReference>
<comment type="cofactor">
    <cofactor evidence="6">
        <name>Zn(2+)</name>
        <dbReference type="ChEBI" id="CHEBI:29105"/>
    </cofactor>
    <text evidence="6">Binds 1 zinc ion per subunit.</text>
</comment>
<dbReference type="Pfam" id="PF01435">
    <property type="entry name" value="Peptidase_M48"/>
    <property type="match status" value="1"/>
</dbReference>
<feature type="region of interest" description="Disordered" evidence="7">
    <location>
        <begin position="240"/>
        <end position="267"/>
    </location>
</feature>
<feature type="domain" description="Peptidase M48" evidence="8">
    <location>
        <begin position="85"/>
        <end position="267"/>
    </location>
</feature>
<evidence type="ECO:0000256" key="7">
    <source>
        <dbReference type="SAM" id="MobiDB-lite"/>
    </source>
</evidence>
<dbReference type="GO" id="GO:0051603">
    <property type="term" value="P:proteolysis involved in protein catabolic process"/>
    <property type="evidence" value="ECO:0007669"/>
    <property type="project" value="TreeGrafter"/>
</dbReference>
<dbReference type="Gene3D" id="3.30.2010.10">
    <property type="entry name" value="Metalloproteases ('zincins'), catalytic domain"/>
    <property type="match status" value="1"/>
</dbReference>
<organism evidence="9 10">
    <name type="scientific">Mongoliibacter ruber</name>
    <dbReference type="NCBI Taxonomy" id="1750599"/>
    <lineage>
        <taxon>Bacteria</taxon>
        <taxon>Pseudomonadati</taxon>
        <taxon>Bacteroidota</taxon>
        <taxon>Cytophagia</taxon>
        <taxon>Cytophagales</taxon>
        <taxon>Cyclobacteriaceae</taxon>
        <taxon>Mongoliibacter</taxon>
    </lineage>
</organism>
<dbReference type="PANTHER" id="PTHR22726">
    <property type="entry name" value="METALLOENDOPEPTIDASE OMA1"/>
    <property type="match status" value="1"/>
</dbReference>
<comment type="caution">
    <text evidence="9">The sequence shown here is derived from an EMBL/GenBank/DDBJ whole genome shotgun (WGS) entry which is preliminary data.</text>
</comment>
<name>A0A2T0WVD8_9BACT</name>
<evidence type="ECO:0000256" key="2">
    <source>
        <dbReference type="ARBA" id="ARBA00022723"/>
    </source>
</evidence>
<dbReference type="AlphaFoldDB" id="A0A2T0WVD8"/>
<reference evidence="9 10" key="1">
    <citation type="submission" date="2018-03" db="EMBL/GenBank/DDBJ databases">
        <title>Genomic Encyclopedia of Archaeal and Bacterial Type Strains, Phase II (KMG-II): from individual species to whole genera.</title>
        <authorList>
            <person name="Goeker M."/>
        </authorList>
    </citation>
    <scope>NUCLEOTIDE SEQUENCE [LARGE SCALE GENOMIC DNA]</scope>
    <source>
        <strain evidence="9 10">DSM 27929</strain>
    </source>
</reference>
<sequence length="282" mass="31360">MAPFLVIFGKKSINMLKKISFLFALGLLIYSCARVPLSGRNQLALIGNEELLPLAYEQYDQVLAESRVVTNTSEGQMVLRVGRRIADAVEVYLKEKGYDETLEGFAWEFNLIQEDIVNAWCMPGGKVAFYTGIIPICEDETGIAVVMGHEVAHAIAHHGRERMSNGMLLNGLLGGVQAAMGQNPSLTQNLFLQAFGVGGQLGMLKFSRRHELEADQLGLNFMALAGYDPRDAPEFWTRMSNASSGESPPEFLSTHPGPNRRIDQLNNNMPQAMEYYERSQKR</sequence>
<keyword evidence="3 6" id="KW-0378">Hydrolase</keyword>
<keyword evidence="2" id="KW-0479">Metal-binding</keyword>
<evidence type="ECO:0000259" key="8">
    <source>
        <dbReference type="Pfam" id="PF01435"/>
    </source>
</evidence>
<dbReference type="PANTHER" id="PTHR22726:SF1">
    <property type="entry name" value="METALLOENDOPEPTIDASE OMA1, MITOCHONDRIAL"/>
    <property type="match status" value="1"/>
</dbReference>
<evidence type="ECO:0000256" key="3">
    <source>
        <dbReference type="ARBA" id="ARBA00022801"/>
    </source>
</evidence>
<protein>
    <submittedName>
        <fullName evidence="9">Peptidase M48-like protein</fullName>
    </submittedName>
</protein>
<dbReference type="GO" id="GO:0004222">
    <property type="term" value="F:metalloendopeptidase activity"/>
    <property type="evidence" value="ECO:0007669"/>
    <property type="project" value="InterPro"/>
</dbReference>
<dbReference type="InterPro" id="IPR001915">
    <property type="entry name" value="Peptidase_M48"/>
</dbReference>
<gene>
    <name evidence="9" type="ORF">CLW00_101320</name>
</gene>
<dbReference type="EMBL" id="PVTR01000001">
    <property type="protein sequence ID" value="PRY90656.1"/>
    <property type="molecule type" value="Genomic_DNA"/>
</dbReference>
<keyword evidence="4 6" id="KW-0862">Zinc</keyword>
<evidence type="ECO:0000313" key="9">
    <source>
        <dbReference type="EMBL" id="PRY90656.1"/>
    </source>
</evidence>
<keyword evidence="1 6" id="KW-0645">Protease</keyword>
<dbReference type="CDD" id="cd07331">
    <property type="entry name" value="M48C_Oma1_like"/>
    <property type="match status" value="1"/>
</dbReference>
<evidence type="ECO:0000256" key="5">
    <source>
        <dbReference type="ARBA" id="ARBA00023049"/>
    </source>
</evidence>
<evidence type="ECO:0000256" key="1">
    <source>
        <dbReference type="ARBA" id="ARBA00022670"/>
    </source>
</evidence>
<proteinExistence type="inferred from homology"/>
<evidence type="ECO:0000256" key="6">
    <source>
        <dbReference type="RuleBase" id="RU003983"/>
    </source>
</evidence>
<comment type="similarity">
    <text evidence="6">Belongs to the peptidase M48 family.</text>
</comment>
<accession>A0A2T0WVD8</accession>